<dbReference type="Gene3D" id="1.20.1260.10">
    <property type="match status" value="1"/>
</dbReference>
<reference evidence="2 3" key="1">
    <citation type="journal article" date="2008" name="J. Bacteriol.">
        <title>The complete genome sequence of Thermococcus onnurineus NA1 reveals a mixed heterotrophic and carboxydotrophic metabolism.</title>
        <authorList>
            <person name="Lee H.S."/>
            <person name="Kang S.G."/>
            <person name="Bae S.S."/>
            <person name="Lim J.K."/>
            <person name="Cho Y."/>
            <person name="Kim Y.J."/>
            <person name="Jeon J.H."/>
            <person name="Cha S.S."/>
            <person name="Kwon K.K."/>
            <person name="Kim H.T."/>
            <person name="Park C.J."/>
            <person name="Lee H.W."/>
            <person name="Kim S.I."/>
            <person name="Chun J."/>
            <person name="Colwell R.R."/>
            <person name="Kim S.J."/>
            <person name="Lee J.H."/>
        </authorList>
    </citation>
    <scope>NUCLEOTIDE SEQUENCE [LARGE SCALE GENOMIC DNA]</scope>
    <source>
        <strain evidence="2 3">NA1</strain>
    </source>
</reference>
<dbReference type="Pfam" id="PF09968">
    <property type="entry name" value="DUF2202"/>
    <property type="match status" value="1"/>
</dbReference>
<dbReference type="HOGENOM" id="CLU_051317_0_0_2"/>
<dbReference type="RefSeq" id="WP_012572104.1">
    <property type="nucleotide sequence ID" value="NC_011529.1"/>
</dbReference>
<sequence>MKKVYAFFLIGAMFLSALAAGCISNTEPSTTPVETSTLTNTVPLVTDSNGNVNMQDLQSYIDSLPSEPLTDAEKEGLLFMVEEEKLAHDVYTKLYEKWGLQIFSNIARSETTHVESVRMLLKKYNLTDPTANAGIGEFQNPELQALYDQLIEMGMKSEIDALKVGALVEETDIRDLQERIAMTNKIDIITVYENLMMGSRNHLRAFVSQLKNRGITYEPQILSKDEYEQIINSPMEMGGGMGGRP</sequence>
<dbReference type="OrthoDB" id="117100at2157"/>
<dbReference type="InterPro" id="IPR019243">
    <property type="entry name" value="DUF2202"/>
</dbReference>
<proteinExistence type="predicted"/>
<name>B6YX19_THEON</name>
<evidence type="ECO:0000313" key="3">
    <source>
        <dbReference type="Proteomes" id="UP000002727"/>
    </source>
</evidence>
<dbReference type="EMBL" id="CP000855">
    <property type="protein sequence ID" value="ACJ16632.1"/>
    <property type="molecule type" value="Genomic_DNA"/>
</dbReference>
<protein>
    <recommendedName>
        <fullName evidence="1">DUF2202 domain-containing protein</fullName>
    </recommendedName>
</protein>
<dbReference type="CDD" id="cd01048">
    <property type="entry name" value="Ferritin_like_AB2"/>
    <property type="match status" value="1"/>
</dbReference>
<dbReference type="KEGG" id="ton:TON_1144"/>
<dbReference type="InterPro" id="IPR009078">
    <property type="entry name" value="Ferritin-like_SF"/>
</dbReference>
<gene>
    <name evidence="2" type="ordered locus">TON_1144</name>
</gene>
<dbReference type="InterPro" id="IPR012347">
    <property type="entry name" value="Ferritin-like"/>
</dbReference>
<accession>B6YX19</accession>
<dbReference type="GeneID" id="7018166"/>
<dbReference type="eggNOG" id="arCOG03957">
    <property type="taxonomic scope" value="Archaea"/>
</dbReference>
<evidence type="ECO:0000313" key="2">
    <source>
        <dbReference type="EMBL" id="ACJ16632.1"/>
    </source>
</evidence>
<evidence type="ECO:0000259" key="1">
    <source>
        <dbReference type="Pfam" id="PF09968"/>
    </source>
</evidence>
<feature type="domain" description="DUF2202" evidence="1">
    <location>
        <begin position="73"/>
        <end position="233"/>
    </location>
</feature>
<dbReference type="PROSITE" id="PS51257">
    <property type="entry name" value="PROKAR_LIPOPROTEIN"/>
    <property type="match status" value="1"/>
</dbReference>
<dbReference type="AlphaFoldDB" id="B6YX19"/>
<dbReference type="SUPFAM" id="SSF47240">
    <property type="entry name" value="Ferritin-like"/>
    <property type="match status" value="1"/>
</dbReference>
<organism evidence="2 3">
    <name type="scientific">Thermococcus onnurineus (strain NA1)</name>
    <dbReference type="NCBI Taxonomy" id="523850"/>
    <lineage>
        <taxon>Archaea</taxon>
        <taxon>Methanobacteriati</taxon>
        <taxon>Methanobacteriota</taxon>
        <taxon>Thermococci</taxon>
        <taxon>Thermococcales</taxon>
        <taxon>Thermococcaceae</taxon>
        <taxon>Thermococcus</taxon>
    </lineage>
</organism>
<dbReference type="PATRIC" id="fig|523850.10.peg.1152"/>
<dbReference type="Proteomes" id="UP000002727">
    <property type="component" value="Chromosome"/>
</dbReference>
<keyword evidence="3" id="KW-1185">Reference proteome</keyword>